<evidence type="ECO:0008006" key="3">
    <source>
        <dbReference type="Google" id="ProtNLM"/>
    </source>
</evidence>
<evidence type="ECO:0000313" key="2">
    <source>
        <dbReference type="Proteomes" id="UP000023152"/>
    </source>
</evidence>
<dbReference type="OrthoDB" id="2963168at2759"/>
<dbReference type="PANTHER" id="PTHR14187:SF5">
    <property type="entry name" value="HEAT SHOCK 70 KDA PROTEIN 12A"/>
    <property type="match status" value="1"/>
</dbReference>
<dbReference type="Gene3D" id="3.90.640.10">
    <property type="entry name" value="Actin, Chain A, domain 4"/>
    <property type="match status" value="1"/>
</dbReference>
<accession>X6M9E6</accession>
<proteinExistence type="predicted"/>
<organism evidence="1 2">
    <name type="scientific">Reticulomyxa filosa</name>
    <dbReference type="NCBI Taxonomy" id="46433"/>
    <lineage>
        <taxon>Eukaryota</taxon>
        <taxon>Sar</taxon>
        <taxon>Rhizaria</taxon>
        <taxon>Retaria</taxon>
        <taxon>Foraminifera</taxon>
        <taxon>Monothalamids</taxon>
        <taxon>Reticulomyxidae</taxon>
        <taxon>Reticulomyxa</taxon>
    </lineage>
</organism>
<reference evidence="1 2" key="1">
    <citation type="journal article" date="2013" name="Curr. Biol.">
        <title>The Genome of the Foraminiferan Reticulomyxa filosa.</title>
        <authorList>
            <person name="Glockner G."/>
            <person name="Hulsmann N."/>
            <person name="Schleicher M."/>
            <person name="Noegel A.A."/>
            <person name="Eichinger L."/>
            <person name="Gallinger C."/>
            <person name="Pawlowski J."/>
            <person name="Sierra R."/>
            <person name="Euteneuer U."/>
            <person name="Pillet L."/>
            <person name="Moustafa A."/>
            <person name="Platzer M."/>
            <person name="Groth M."/>
            <person name="Szafranski K."/>
            <person name="Schliwa M."/>
        </authorList>
    </citation>
    <scope>NUCLEOTIDE SEQUENCE [LARGE SCALE GENOMIC DNA]</scope>
</reference>
<evidence type="ECO:0000313" key="1">
    <source>
        <dbReference type="EMBL" id="ETO09640.1"/>
    </source>
</evidence>
<dbReference type="SUPFAM" id="SSF53067">
    <property type="entry name" value="Actin-like ATPase domain"/>
    <property type="match status" value="1"/>
</dbReference>
<dbReference type="PANTHER" id="PTHR14187">
    <property type="entry name" value="ALPHA KINASE/ELONGATION FACTOR 2 KINASE"/>
    <property type="match status" value="1"/>
</dbReference>
<protein>
    <recommendedName>
        <fullName evidence="3">Heat shock protein 70</fullName>
    </recommendedName>
</protein>
<name>X6M9E6_RETFI</name>
<dbReference type="AlphaFoldDB" id="X6M9E6"/>
<dbReference type="Gene3D" id="3.30.420.40">
    <property type="match status" value="2"/>
</dbReference>
<dbReference type="InterPro" id="IPR043129">
    <property type="entry name" value="ATPase_NBD"/>
</dbReference>
<dbReference type="Proteomes" id="UP000023152">
    <property type="component" value="Unassembled WGS sequence"/>
</dbReference>
<sequence>MRECGYKCGMHHVEICFESIAATFDVINTQKDESNESKRLKFVKDDQIVLLDMGGGTIDAACLKFLDDGMMEETRHRDGLKIGGAAVDQAFEALLSNIFGDTIIPKFQKELKKKCANFIFMVFDARTNKKSNPQAWLQQKYTFWSSKHSLPVNEQWNVKLDMHFKDHLETECKSLTAIREKLQAHKINGKSKSGKKNFVCI</sequence>
<gene>
    <name evidence="1" type="ORF">RFI_27737</name>
</gene>
<keyword evidence="2" id="KW-1185">Reference proteome</keyword>
<comment type="caution">
    <text evidence="1">The sequence shown here is derived from an EMBL/GenBank/DDBJ whole genome shotgun (WGS) entry which is preliminary data.</text>
</comment>
<dbReference type="EMBL" id="ASPP01023970">
    <property type="protein sequence ID" value="ETO09640.1"/>
    <property type="molecule type" value="Genomic_DNA"/>
</dbReference>